<evidence type="ECO:0000256" key="6">
    <source>
        <dbReference type="ARBA" id="ARBA00047604"/>
    </source>
</evidence>
<dbReference type="OrthoDB" id="619536at2759"/>
<name>A0A9W7FDI8_9STRA</name>
<keyword evidence="4" id="KW-0012">Acyltransferase</keyword>
<reference evidence="11" key="1">
    <citation type="submission" date="2022-07" db="EMBL/GenBank/DDBJ databases">
        <title>Genome analysis of Parmales, a sister group of diatoms, reveals the evolutionary specialization of diatoms from phago-mixotrophs to photoautotrophs.</title>
        <authorList>
            <person name="Ban H."/>
            <person name="Sato S."/>
            <person name="Yoshikawa S."/>
            <person name="Kazumasa Y."/>
            <person name="Nakamura Y."/>
            <person name="Ichinomiya M."/>
            <person name="Saitoh K."/>
            <person name="Sato N."/>
            <person name="Blanc-Mathieu R."/>
            <person name="Endo H."/>
            <person name="Kuwata A."/>
            <person name="Ogata H."/>
        </authorList>
    </citation>
    <scope>NUCLEOTIDE SEQUENCE</scope>
</reference>
<gene>
    <name evidence="11" type="ORF">TrRE_jg9437</name>
</gene>
<evidence type="ECO:0008006" key="13">
    <source>
        <dbReference type="Google" id="ProtNLM"/>
    </source>
</evidence>
<comment type="similarity">
    <text evidence="5">In the N-terminal section; belongs to the long-chain O-acyltransferase family.</text>
</comment>
<sequence>MRSVRSNRVIPDVIPEDESLDSFKSSNSSFAIKGETTQDKLAAKGVEHDVELGKINFGGNSAFFDNHPSKADLLSLADKALINGKKKLTKVDKMLYSTTTPETPMIINTLLIMDGRVPFDDMKAFLNELAMAHPRLRMTVKDFLWKPTELNLDEMVHYHRCPPGVHWKTYIDKKNLLSHHLDTSKHLWEVHGILTNEDKHVFLVRIHHVVGDGLSLVKLVINLFDAEEESNHPAMPFAGMSIKQTDSVNAQTAAVGAKNIRKKKSPNIFLMTFFFIYTVICAPFIALSVGLMRSDPPNAFRKKFQQVEKRFVSVHCGTVEDIKQVGKMFRGSINDVMVAILCGTLRKYQIHMEGENSVKDMTLIIPISTRDPAEKGVVLNNQRFKKCKKRMDGLKNGATVPVLIFLIKIVLGSLPPFMSKWLQNVFASRATMIFSNVPGPRIVRKIKGKKISSMSGLVPLVGFQQAGVACFSYAGEMHLSMQCNPGVVKEPDLLAKFFIEELEEYKRLTKIRLSKAGAKDARTVTETSSLGRQMTLGVDDLSGRGSVIGFRRTSLSFTGSSKSIG</sequence>
<dbReference type="InterPro" id="IPR004255">
    <property type="entry name" value="O-acyltransferase_WSD1_N"/>
</dbReference>
<proteinExistence type="inferred from homology"/>
<dbReference type="GO" id="GO:0047196">
    <property type="term" value="F:long-chain-alcohol O-fatty-acyltransferase activity"/>
    <property type="evidence" value="ECO:0007669"/>
    <property type="project" value="UniProtKB-EC"/>
</dbReference>
<dbReference type="PANTHER" id="PTHR31650:SF1">
    <property type="entry name" value="WAX ESTER SYNTHASE_DIACYLGLYCEROL ACYLTRANSFERASE 4-RELATED"/>
    <property type="match status" value="1"/>
</dbReference>
<dbReference type="Gene3D" id="3.30.559.10">
    <property type="entry name" value="Chloramphenicol acetyltransferase-like domain"/>
    <property type="match status" value="1"/>
</dbReference>
<evidence type="ECO:0000256" key="2">
    <source>
        <dbReference type="ARBA" id="ARBA00005189"/>
    </source>
</evidence>
<comment type="caution">
    <text evidence="11">The sequence shown here is derived from an EMBL/GenBank/DDBJ whole genome shotgun (WGS) entry which is preliminary data.</text>
</comment>
<dbReference type="Pfam" id="PF03007">
    <property type="entry name" value="WS_DGAT_cat"/>
    <property type="match status" value="1"/>
</dbReference>
<keyword evidence="8" id="KW-0472">Membrane</keyword>
<feature type="non-terminal residue" evidence="11">
    <location>
        <position position="1"/>
    </location>
</feature>
<comment type="pathway">
    <text evidence="2">Lipid metabolism.</text>
</comment>
<comment type="pathway">
    <text evidence="1">Glycerolipid metabolism; triacylglycerol biosynthesis.</text>
</comment>
<dbReference type="GO" id="GO:0019432">
    <property type="term" value="P:triglyceride biosynthetic process"/>
    <property type="evidence" value="ECO:0007669"/>
    <property type="project" value="TreeGrafter"/>
</dbReference>
<protein>
    <recommendedName>
        <fullName evidence="13">Diacylglycerol O-acyltransferase</fullName>
    </recommendedName>
</protein>
<keyword evidence="8" id="KW-1133">Transmembrane helix</keyword>
<keyword evidence="3" id="KW-0808">Transferase</keyword>
<dbReference type="AlphaFoldDB" id="A0A9W7FDI8"/>
<evidence type="ECO:0000259" key="10">
    <source>
        <dbReference type="Pfam" id="PF06974"/>
    </source>
</evidence>
<evidence type="ECO:0000256" key="4">
    <source>
        <dbReference type="ARBA" id="ARBA00023315"/>
    </source>
</evidence>
<feature type="domain" description="O-acyltransferase WSD1-like N-terminal" evidence="9">
    <location>
        <begin position="90"/>
        <end position="337"/>
    </location>
</feature>
<evidence type="ECO:0000313" key="11">
    <source>
        <dbReference type="EMBL" id="GMI10166.1"/>
    </source>
</evidence>
<evidence type="ECO:0000256" key="5">
    <source>
        <dbReference type="ARBA" id="ARBA00024360"/>
    </source>
</evidence>
<feature type="transmembrane region" description="Helical" evidence="8">
    <location>
        <begin position="268"/>
        <end position="292"/>
    </location>
</feature>
<evidence type="ECO:0000256" key="8">
    <source>
        <dbReference type="SAM" id="Phobius"/>
    </source>
</evidence>
<comment type="catalytic activity">
    <reaction evidence="7">
        <text>an acyl-CoA + a 1,2-diacyl-sn-glycerol = a triacyl-sn-glycerol + CoA</text>
        <dbReference type="Rhea" id="RHEA:10868"/>
        <dbReference type="ChEBI" id="CHEBI:17815"/>
        <dbReference type="ChEBI" id="CHEBI:57287"/>
        <dbReference type="ChEBI" id="CHEBI:58342"/>
        <dbReference type="ChEBI" id="CHEBI:64615"/>
        <dbReference type="EC" id="2.3.1.20"/>
    </reaction>
</comment>
<feature type="domain" description="O-acyltransferase WSD1 C-terminal" evidence="10">
    <location>
        <begin position="381"/>
        <end position="505"/>
    </location>
</feature>
<keyword evidence="12" id="KW-1185">Reference proteome</keyword>
<dbReference type="SUPFAM" id="SSF52777">
    <property type="entry name" value="CoA-dependent acyltransferases"/>
    <property type="match status" value="1"/>
</dbReference>
<dbReference type="GO" id="GO:0005886">
    <property type="term" value="C:plasma membrane"/>
    <property type="evidence" value="ECO:0007669"/>
    <property type="project" value="TreeGrafter"/>
</dbReference>
<dbReference type="GO" id="GO:0004144">
    <property type="term" value="F:diacylglycerol O-acyltransferase activity"/>
    <property type="evidence" value="ECO:0007669"/>
    <property type="project" value="UniProtKB-EC"/>
</dbReference>
<dbReference type="InterPro" id="IPR045034">
    <property type="entry name" value="O-acyltransferase_WSD1-like"/>
</dbReference>
<comment type="catalytic activity">
    <reaction evidence="6">
        <text>a long chain fatty alcohol + a fatty acyl-CoA = a long-chain alcohol wax ester + CoA</text>
        <dbReference type="Rhea" id="RHEA:38443"/>
        <dbReference type="ChEBI" id="CHEBI:17135"/>
        <dbReference type="ChEBI" id="CHEBI:57287"/>
        <dbReference type="ChEBI" id="CHEBI:77636"/>
        <dbReference type="ChEBI" id="CHEBI:235323"/>
        <dbReference type="EC" id="2.3.1.75"/>
    </reaction>
</comment>
<dbReference type="Proteomes" id="UP001165082">
    <property type="component" value="Unassembled WGS sequence"/>
</dbReference>
<evidence type="ECO:0000256" key="3">
    <source>
        <dbReference type="ARBA" id="ARBA00022679"/>
    </source>
</evidence>
<dbReference type="InterPro" id="IPR009721">
    <property type="entry name" value="O-acyltransferase_WSD1_C"/>
</dbReference>
<organism evidence="11 12">
    <name type="scientific">Triparma retinervis</name>
    <dbReference type="NCBI Taxonomy" id="2557542"/>
    <lineage>
        <taxon>Eukaryota</taxon>
        <taxon>Sar</taxon>
        <taxon>Stramenopiles</taxon>
        <taxon>Ochrophyta</taxon>
        <taxon>Bolidophyceae</taxon>
        <taxon>Parmales</taxon>
        <taxon>Triparmaceae</taxon>
        <taxon>Triparma</taxon>
    </lineage>
</organism>
<dbReference type="EMBL" id="BRXZ01000361">
    <property type="protein sequence ID" value="GMI10166.1"/>
    <property type="molecule type" value="Genomic_DNA"/>
</dbReference>
<evidence type="ECO:0000313" key="12">
    <source>
        <dbReference type="Proteomes" id="UP001165082"/>
    </source>
</evidence>
<feature type="transmembrane region" description="Helical" evidence="8">
    <location>
        <begin position="393"/>
        <end position="414"/>
    </location>
</feature>
<evidence type="ECO:0000259" key="9">
    <source>
        <dbReference type="Pfam" id="PF03007"/>
    </source>
</evidence>
<dbReference type="PANTHER" id="PTHR31650">
    <property type="entry name" value="O-ACYLTRANSFERASE (WSD1-LIKE) FAMILY PROTEIN"/>
    <property type="match status" value="1"/>
</dbReference>
<evidence type="ECO:0000256" key="7">
    <source>
        <dbReference type="ARBA" id="ARBA00048109"/>
    </source>
</evidence>
<evidence type="ECO:0000256" key="1">
    <source>
        <dbReference type="ARBA" id="ARBA00004771"/>
    </source>
</evidence>
<accession>A0A9W7FDI8</accession>
<dbReference type="InterPro" id="IPR023213">
    <property type="entry name" value="CAT-like_dom_sf"/>
</dbReference>
<keyword evidence="8" id="KW-0812">Transmembrane</keyword>
<dbReference type="Pfam" id="PF06974">
    <property type="entry name" value="WS_DGAT_C"/>
    <property type="match status" value="1"/>
</dbReference>